<dbReference type="PANTHER" id="PTHR43278">
    <property type="entry name" value="NAD(P)H-DEPENDENT FMN-CONTAINING OXIDOREDUCTASE YWQN-RELATED"/>
    <property type="match status" value="1"/>
</dbReference>
<sequence>MKILAFNGSPRTNGNTRQLIDICLKPLQEKGYDTEIIQVGGTLLHGCSACLSCRKTGQCIFKDDPINEWVEKIKTADAIILASPTYYANMTSEMKAFIDRTGYILGPTGILARKVGAPIVAARRGGAINTYNTLMAFFGINSMIVPMSSYWNLGIGREKGEVLKDEEGVRTMTNLGNNMAWLLEKLHA</sequence>
<dbReference type="PANTHER" id="PTHR43278:SF4">
    <property type="entry name" value="NAD(P)H-DEPENDENT FMN-CONTAINING OXIDOREDUCTASE YWQN-RELATED"/>
    <property type="match status" value="1"/>
</dbReference>
<dbReference type="EMBL" id="CP065938">
    <property type="protein sequence ID" value="UWX06553.1"/>
    <property type="molecule type" value="Genomic_DNA"/>
</dbReference>
<evidence type="ECO:0000259" key="3">
    <source>
        <dbReference type="Pfam" id="PF03358"/>
    </source>
</evidence>
<dbReference type="InterPro" id="IPR029039">
    <property type="entry name" value="Flavoprotein-like_sf"/>
</dbReference>
<dbReference type="Proteomes" id="UP001058120">
    <property type="component" value="Chromosome"/>
</dbReference>
<dbReference type="InterPro" id="IPR051796">
    <property type="entry name" value="ISF_SsuE-like"/>
</dbReference>
<accession>A0ABY5Y3G8</accession>
<keyword evidence="1" id="KW-0285">Flavoprotein</keyword>
<dbReference type="Pfam" id="PF03358">
    <property type="entry name" value="FMN_red"/>
    <property type="match status" value="1"/>
</dbReference>
<dbReference type="Gene3D" id="3.40.50.360">
    <property type="match status" value="1"/>
</dbReference>
<dbReference type="SUPFAM" id="SSF52218">
    <property type="entry name" value="Flavoproteins"/>
    <property type="match status" value="1"/>
</dbReference>
<keyword evidence="2" id="KW-0288">FMN</keyword>
<organism evidence="4 5">
    <name type="scientific">Taurinivorans muris</name>
    <dbReference type="NCBI Taxonomy" id="2787751"/>
    <lineage>
        <taxon>Bacteria</taxon>
        <taxon>Pseudomonadati</taxon>
        <taxon>Thermodesulfobacteriota</taxon>
        <taxon>Desulfovibrionia</taxon>
        <taxon>Desulfovibrionales</taxon>
        <taxon>Desulfovibrionaceae</taxon>
        <taxon>Taurinivorans</taxon>
    </lineage>
</organism>
<dbReference type="RefSeq" id="WP_334316165.1">
    <property type="nucleotide sequence ID" value="NZ_CP065938.1"/>
</dbReference>
<proteinExistence type="predicted"/>
<name>A0ABY5Y3G8_9BACT</name>
<feature type="domain" description="NADPH-dependent FMN reductase-like" evidence="3">
    <location>
        <begin position="1"/>
        <end position="155"/>
    </location>
</feature>
<evidence type="ECO:0000256" key="2">
    <source>
        <dbReference type="ARBA" id="ARBA00022643"/>
    </source>
</evidence>
<evidence type="ECO:0000256" key="1">
    <source>
        <dbReference type="ARBA" id="ARBA00022630"/>
    </source>
</evidence>
<dbReference type="InterPro" id="IPR005025">
    <property type="entry name" value="FMN_Rdtase-like_dom"/>
</dbReference>
<keyword evidence="5" id="KW-1185">Reference proteome</keyword>
<protein>
    <submittedName>
        <fullName evidence="4">Flavodoxin family protein</fullName>
    </submittedName>
</protein>
<gene>
    <name evidence="4" type="ORF">JBF11_04405</name>
</gene>
<reference evidence="4" key="1">
    <citation type="submission" date="2020-12" db="EMBL/GenBank/DDBJ databases">
        <title>Taurinivorans muris gen. nov., sp. nov., fundamental and realized metabolic niche of a ubiquitous sulfidogenic bacterium in the murine intestine.</title>
        <authorList>
            <person name="Ye H."/>
            <person name="Hanson B.T."/>
            <person name="Loy A."/>
        </authorList>
    </citation>
    <scope>NUCLEOTIDE SEQUENCE</scope>
    <source>
        <strain evidence="4">LT0009</strain>
    </source>
</reference>
<evidence type="ECO:0000313" key="4">
    <source>
        <dbReference type="EMBL" id="UWX06553.1"/>
    </source>
</evidence>
<evidence type="ECO:0000313" key="5">
    <source>
        <dbReference type="Proteomes" id="UP001058120"/>
    </source>
</evidence>